<dbReference type="RefSeq" id="XP_017778136.1">
    <property type="nucleotide sequence ID" value="XM_017922647.1"/>
</dbReference>
<sequence>MDVEVRYIDDSKGNGLFAKKNFSEDSILFEESPLVCVQFSWNAEYGYKACDHCLKPLETAEENVRRLTGKTEIVLPYPELCTTNKSTITQCSGCGVEYCNADCQEKAFNQYHRTLCVQTGPLQCLNDAWKQIHYPPETGNVMLIPRILATIQQSCDKENTLNRFLKFCHRSVNDDSHLAHKLLGEKFANQISTLHSLLVQSMPHEHVSQLLSPEGFQSLLALMGTNGQGVATSPFSQWVENVPEKDLVSKLYEDMDANVGSFLDNEGVGLFETQSAANHSCLPNAEIVYRHNNSTLSLRALRDIEAGEEICISYVDECTLSSSRHSRQKELRENYLFNCNCPKCLEQADDPDVTSDEDMSDSDE</sequence>
<dbReference type="InterPro" id="IPR046341">
    <property type="entry name" value="SET_dom_sf"/>
</dbReference>
<dbReference type="Gene3D" id="6.10.140.2220">
    <property type="match status" value="1"/>
</dbReference>
<dbReference type="GeneID" id="108563851"/>
<feature type="domain" description="SET" evidence="7">
    <location>
        <begin position="1"/>
        <end position="315"/>
    </location>
</feature>
<gene>
    <name evidence="9" type="primary">LOC108563851</name>
</gene>
<dbReference type="Pfam" id="PF01753">
    <property type="entry name" value="zf-MYND"/>
    <property type="match status" value="1"/>
</dbReference>
<dbReference type="InterPro" id="IPR001214">
    <property type="entry name" value="SET_dom"/>
</dbReference>
<dbReference type="SUPFAM" id="SSF144232">
    <property type="entry name" value="HIT/MYND zinc finger-like"/>
    <property type="match status" value="1"/>
</dbReference>
<keyword evidence="4" id="KW-0479">Metal-binding</keyword>
<evidence type="ECO:0000259" key="7">
    <source>
        <dbReference type="PROSITE" id="PS50280"/>
    </source>
</evidence>
<dbReference type="Pfam" id="PF00856">
    <property type="entry name" value="SET"/>
    <property type="match status" value="1"/>
</dbReference>
<keyword evidence="6" id="KW-0862">Zinc</keyword>
<evidence type="ECO:0000313" key="8">
    <source>
        <dbReference type="Proteomes" id="UP000695000"/>
    </source>
</evidence>
<evidence type="ECO:0000256" key="4">
    <source>
        <dbReference type="ARBA" id="ARBA00022723"/>
    </source>
</evidence>
<evidence type="ECO:0000256" key="2">
    <source>
        <dbReference type="ARBA" id="ARBA00022679"/>
    </source>
</evidence>
<evidence type="ECO:0000313" key="9">
    <source>
        <dbReference type="RefSeq" id="XP_017778136.1"/>
    </source>
</evidence>
<dbReference type="SUPFAM" id="SSF82199">
    <property type="entry name" value="SET domain"/>
    <property type="match status" value="1"/>
</dbReference>
<organism evidence="8 9">
    <name type="scientific">Nicrophorus vespilloides</name>
    <name type="common">Boreal carrion beetle</name>
    <dbReference type="NCBI Taxonomy" id="110193"/>
    <lineage>
        <taxon>Eukaryota</taxon>
        <taxon>Metazoa</taxon>
        <taxon>Ecdysozoa</taxon>
        <taxon>Arthropoda</taxon>
        <taxon>Hexapoda</taxon>
        <taxon>Insecta</taxon>
        <taxon>Pterygota</taxon>
        <taxon>Neoptera</taxon>
        <taxon>Endopterygota</taxon>
        <taxon>Coleoptera</taxon>
        <taxon>Polyphaga</taxon>
        <taxon>Staphyliniformia</taxon>
        <taxon>Silphidae</taxon>
        <taxon>Nicrophorinae</taxon>
        <taxon>Nicrophorus</taxon>
    </lineage>
</organism>
<dbReference type="PANTHER" id="PTHR46402:SF2">
    <property type="entry name" value="HISTONE-LYSINE N-TRIMETHYLTRANSFERASE SMYD5"/>
    <property type="match status" value="1"/>
</dbReference>
<dbReference type="SMART" id="SM00317">
    <property type="entry name" value="SET"/>
    <property type="match status" value="1"/>
</dbReference>
<dbReference type="Gene3D" id="1.10.220.160">
    <property type="match status" value="1"/>
</dbReference>
<name>A0ABM1MU86_NICVS</name>
<accession>A0ABM1MU86</accession>
<evidence type="ECO:0000256" key="6">
    <source>
        <dbReference type="ARBA" id="ARBA00022833"/>
    </source>
</evidence>
<evidence type="ECO:0000256" key="1">
    <source>
        <dbReference type="ARBA" id="ARBA00022603"/>
    </source>
</evidence>
<evidence type="ECO:0000256" key="3">
    <source>
        <dbReference type="ARBA" id="ARBA00022691"/>
    </source>
</evidence>
<keyword evidence="1" id="KW-0489">Methyltransferase</keyword>
<keyword evidence="5" id="KW-0863">Zinc-finger</keyword>
<dbReference type="PANTHER" id="PTHR46402">
    <property type="entry name" value="SET AND MYND DOMAIN-CONTAINING PROTEIN 5"/>
    <property type="match status" value="1"/>
</dbReference>
<dbReference type="InterPro" id="IPR002893">
    <property type="entry name" value="Znf_MYND"/>
</dbReference>
<reference evidence="9" key="1">
    <citation type="submission" date="2025-08" db="UniProtKB">
        <authorList>
            <consortium name="RefSeq"/>
        </authorList>
    </citation>
    <scope>IDENTIFICATION</scope>
    <source>
        <tissue evidence="9">Whole Larva</tissue>
    </source>
</reference>
<dbReference type="PROSITE" id="PS50280">
    <property type="entry name" value="SET"/>
    <property type="match status" value="1"/>
</dbReference>
<dbReference type="Proteomes" id="UP000695000">
    <property type="component" value="Unplaced"/>
</dbReference>
<proteinExistence type="predicted"/>
<evidence type="ECO:0000256" key="5">
    <source>
        <dbReference type="ARBA" id="ARBA00022771"/>
    </source>
</evidence>
<keyword evidence="8" id="KW-1185">Reference proteome</keyword>
<keyword evidence="2" id="KW-0808">Transferase</keyword>
<keyword evidence="3" id="KW-0949">S-adenosyl-L-methionine</keyword>
<protein>
    <submittedName>
        <fullName evidence="9">SET and MYND domain-containing protein 5</fullName>
    </submittedName>
</protein>
<dbReference type="Gene3D" id="2.170.270.10">
    <property type="entry name" value="SET domain"/>
    <property type="match status" value="1"/>
</dbReference>